<dbReference type="AlphaFoldDB" id="A0A8H3IQL7"/>
<evidence type="ECO:0000256" key="4">
    <source>
        <dbReference type="ARBA" id="ARBA00023136"/>
    </source>
</evidence>
<dbReference type="InterPro" id="IPR049326">
    <property type="entry name" value="Rhodopsin_dom_fungi"/>
</dbReference>
<dbReference type="OrthoDB" id="10017208at2759"/>
<sequence>MASMPTPAEILSQEKHISDNKVPNIIATNAICFPIACTAIFLRFISRRMSKIKYEADDWLIVAGLVRLPLFHRALDLAVFTLGILVCDCVGLRFGAGRHLILLKNPAGFAQVLISAEVIYNFAMFAIKASILYLYKRVFFVSRNFVIVLWVVGVFVACYSITQVFAAIFQCMPIDSNWNPVVKHYCINTDIGATIIAAFNVLTDFAILILPMPLLYKLQKPMKQKIQIMGMFLLGGL</sequence>
<protein>
    <recommendedName>
        <fullName evidence="7">Rhodopsin domain-containing protein</fullName>
    </recommendedName>
</protein>
<gene>
    <name evidence="8" type="ORF">ALECFALPRED_002066</name>
</gene>
<organism evidence="8 9">
    <name type="scientific">Alectoria fallacina</name>
    <dbReference type="NCBI Taxonomy" id="1903189"/>
    <lineage>
        <taxon>Eukaryota</taxon>
        <taxon>Fungi</taxon>
        <taxon>Dikarya</taxon>
        <taxon>Ascomycota</taxon>
        <taxon>Pezizomycotina</taxon>
        <taxon>Lecanoromycetes</taxon>
        <taxon>OSLEUM clade</taxon>
        <taxon>Lecanoromycetidae</taxon>
        <taxon>Lecanorales</taxon>
        <taxon>Lecanorineae</taxon>
        <taxon>Parmeliaceae</taxon>
        <taxon>Alectoria</taxon>
    </lineage>
</organism>
<reference evidence="8" key="1">
    <citation type="submission" date="2021-03" db="EMBL/GenBank/DDBJ databases">
        <authorList>
            <person name="Tagirdzhanova G."/>
        </authorList>
    </citation>
    <scope>NUCLEOTIDE SEQUENCE</scope>
</reference>
<dbReference type="InterPro" id="IPR052337">
    <property type="entry name" value="SAT4-like"/>
</dbReference>
<comment type="caution">
    <text evidence="8">The sequence shown here is derived from an EMBL/GenBank/DDBJ whole genome shotgun (WGS) entry which is preliminary data.</text>
</comment>
<dbReference type="Pfam" id="PF20684">
    <property type="entry name" value="Fung_rhodopsin"/>
    <property type="match status" value="1"/>
</dbReference>
<evidence type="ECO:0000256" key="5">
    <source>
        <dbReference type="ARBA" id="ARBA00038359"/>
    </source>
</evidence>
<keyword evidence="3 6" id="KW-1133">Transmembrane helix</keyword>
<keyword evidence="2 6" id="KW-0812">Transmembrane</keyword>
<comment type="similarity">
    <text evidence="5">Belongs to the SAT4 family.</text>
</comment>
<dbReference type="PANTHER" id="PTHR33048:SF47">
    <property type="entry name" value="INTEGRAL MEMBRANE PROTEIN-RELATED"/>
    <property type="match status" value="1"/>
</dbReference>
<comment type="subcellular location">
    <subcellularLocation>
        <location evidence="1">Membrane</location>
        <topology evidence="1">Multi-pass membrane protein</topology>
    </subcellularLocation>
</comment>
<feature type="domain" description="Rhodopsin" evidence="7">
    <location>
        <begin position="42"/>
        <end position="236"/>
    </location>
</feature>
<evidence type="ECO:0000256" key="1">
    <source>
        <dbReference type="ARBA" id="ARBA00004141"/>
    </source>
</evidence>
<evidence type="ECO:0000256" key="3">
    <source>
        <dbReference type="ARBA" id="ARBA00022989"/>
    </source>
</evidence>
<evidence type="ECO:0000256" key="2">
    <source>
        <dbReference type="ARBA" id="ARBA00022692"/>
    </source>
</evidence>
<feature type="transmembrane region" description="Helical" evidence="6">
    <location>
        <begin position="77"/>
        <end position="96"/>
    </location>
</feature>
<accession>A0A8H3IQL7</accession>
<evidence type="ECO:0000256" key="6">
    <source>
        <dbReference type="SAM" id="Phobius"/>
    </source>
</evidence>
<feature type="transmembrane region" description="Helical" evidence="6">
    <location>
        <begin position="147"/>
        <end position="171"/>
    </location>
</feature>
<proteinExistence type="inferred from homology"/>
<dbReference type="EMBL" id="CAJPDR010000155">
    <property type="protein sequence ID" value="CAF9922359.1"/>
    <property type="molecule type" value="Genomic_DNA"/>
</dbReference>
<keyword evidence="9" id="KW-1185">Reference proteome</keyword>
<name>A0A8H3IQL7_9LECA</name>
<dbReference type="Proteomes" id="UP000664203">
    <property type="component" value="Unassembled WGS sequence"/>
</dbReference>
<evidence type="ECO:0000313" key="8">
    <source>
        <dbReference type="EMBL" id="CAF9922359.1"/>
    </source>
</evidence>
<feature type="transmembrane region" description="Helical" evidence="6">
    <location>
        <begin position="191"/>
        <end position="216"/>
    </location>
</feature>
<dbReference type="GO" id="GO:0016020">
    <property type="term" value="C:membrane"/>
    <property type="evidence" value="ECO:0007669"/>
    <property type="project" value="UniProtKB-SubCell"/>
</dbReference>
<feature type="transmembrane region" description="Helical" evidence="6">
    <location>
        <begin position="108"/>
        <end position="135"/>
    </location>
</feature>
<evidence type="ECO:0000259" key="7">
    <source>
        <dbReference type="Pfam" id="PF20684"/>
    </source>
</evidence>
<evidence type="ECO:0000313" key="9">
    <source>
        <dbReference type="Proteomes" id="UP000664203"/>
    </source>
</evidence>
<keyword evidence="4 6" id="KW-0472">Membrane</keyword>
<dbReference type="PANTHER" id="PTHR33048">
    <property type="entry name" value="PTH11-LIKE INTEGRAL MEMBRANE PROTEIN (AFU_ORTHOLOGUE AFUA_5G11245)"/>
    <property type="match status" value="1"/>
</dbReference>
<feature type="transmembrane region" description="Helical" evidence="6">
    <location>
        <begin position="25"/>
        <end position="45"/>
    </location>
</feature>